<organism evidence="2 3">
    <name type="scientific">Halorubrum rubrum</name>
    <dbReference type="NCBI Taxonomy" id="1126240"/>
    <lineage>
        <taxon>Archaea</taxon>
        <taxon>Methanobacteriati</taxon>
        <taxon>Methanobacteriota</taxon>
        <taxon>Stenosarchaea group</taxon>
        <taxon>Halobacteria</taxon>
        <taxon>Halobacteriales</taxon>
        <taxon>Haloferacaceae</taxon>
        <taxon>Halorubrum</taxon>
    </lineage>
</organism>
<evidence type="ECO:0000313" key="3">
    <source>
        <dbReference type="Proteomes" id="UP001596118"/>
    </source>
</evidence>
<keyword evidence="1" id="KW-0472">Membrane</keyword>
<keyword evidence="1" id="KW-1133">Transmembrane helix</keyword>
<comment type="caution">
    <text evidence="2">The sequence shown here is derived from an EMBL/GenBank/DDBJ whole genome shotgun (WGS) entry which is preliminary data.</text>
</comment>
<dbReference type="EMBL" id="JBHSKY010000018">
    <property type="protein sequence ID" value="MFC5280098.1"/>
    <property type="molecule type" value="Genomic_DNA"/>
</dbReference>
<evidence type="ECO:0000313" key="2">
    <source>
        <dbReference type="EMBL" id="MFC5280098.1"/>
    </source>
</evidence>
<reference evidence="2 3" key="1">
    <citation type="journal article" date="2019" name="Int. J. Syst. Evol. Microbiol.">
        <title>The Global Catalogue of Microorganisms (GCM) 10K type strain sequencing project: providing services to taxonomists for standard genome sequencing and annotation.</title>
        <authorList>
            <consortium name="The Broad Institute Genomics Platform"/>
            <consortium name="The Broad Institute Genome Sequencing Center for Infectious Disease"/>
            <person name="Wu L."/>
            <person name="Ma J."/>
        </authorList>
    </citation>
    <scope>NUCLEOTIDE SEQUENCE [LARGE SCALE GENOMIC DNA]</scope>
    <source>
        <strain evidence="2 3">CGMCC 1.12124</strain>
    </source>
</reference>
<proteinExistence type="predicted"/>
<dbReference type="Proteomes" id="UP001596118">
    <property type="component" value="Unassembled WGS sequence"/>
</dbReference>
<evidence type="ECO:0000256" key="1">
    <source>
        <dbReference type="SAM" id="Phobius"/>
    </source>
</evidence>
<protein>
    <submittedName>
        <fullName evidence="2">Uncharacterized protein</fullName>
    </submittedName>
</protein>
<keyword evidence="1" id="KW-0812">Transmembrane</keyword>
<keyword evidence="3" id="KW-1185">Reference proteome</keyword>
<feature type="transmembrane region" description="Helical" evidence="1">
    <location>
        <begin position="12"/>
        <end position="32"/>
    </location>
</feature>
<accession>A0ABD5R556</accession>
<gene>
    <name evidence="2" type="ORF">ACFPM1_15210</name>
</gene>
<feature type="transmembrane region" description="Helical" evidence="1">
    <location>
        <begin position="75"/>
        <end position="97"/>
    </location>
</feature>
<sequence length="146" mass="15527">MPPNIPTRTALQATKLLLAGAVLLVTAMAFNYLPQPYSTWPTIGSIPVSPELVVPALLGVVVVVEAFVEQFSIASVFLALFGGLTFLLGTASLYMLYAVESGGVFFIGFFTMIAGILLAVGVFLHTIVRTERFKTASKGIINSISN</sequence>
<feature type="transmembrane region" description="Helical" evidence="1">
    <location>
        <begin position="103"/>
        <end position="128"/>
    </location>
</feature>
<dbReference type="RefSeq" id="WP_256413093.1">
    <property type="nucleotide sequence ID" value="NZ_JANHDM010000016.1"/>
</dbReference>
<name>A0ABD5R556_9EURY</name>
<dbReference type="AlphaFoldDB" id="A0ABD5R556"/>
<feature type="transmembrane region" description="Helical" evidence="1">
    <location>
        <begin position="52"/>
        <end position="68"/>
    </location>
</feature>